<keyword evidence="1" id="KW-0472">Membrane</keyword>
<feature type="domain" description="Prepilin type IV endopeptidase peptidase" evidence="2">
    <location>
        <begin position="13"/>
        <end position="104"/>
    </location>
</feature>
<reference evidence="3" key="2">
    <citation type="submission" date="2021-04" db="EMBL/GenBank/DDBJ databases">
        <authorList>
            <person name="Liu J."/>
        </authorList>
    </citation>
    <scope>NUCLEOTIDE SEQUENCE</scope>
    <source>
        <strain evidence="3">BAD-6</strain>
    </source>
</reference>
<sequence>MGADVLLLLQGGFFTVLLAAACLWDIRKRIIPDTLCLCIALVGFLAFEPEKLFGVFAATPFLIAALIWGGMGGGDIKLMAAAGLVLGFHKSMAAMIIGLTALLICHAVYAIIQKLRGRAVQKAYPLAPFLTLGCLAAYFIII</sequence>
<feature type="transmembrane region" description="Helical" evidence="1">
    <location>
        <begin position="52"/>
        <end position="71"/>
    </location>
</feature>
<organism evidence="3 4">
    <name type="scientific">Sinanaerobacter chloroacetimidivorans</name>
    <dbReference type="NCBI Taxonomy" id="2818044"/>
    <lineage>
        <taxon>Bacteria</taxon>
        <taxon>Bacillati</taxon>
        <taxon>Bacillota</taxon>
        <taxon>Clostridia</taxon>
        <taxon>Peptostreptococcales</taxon>
        <taxon>Anaerovoracaceae</taxon>
        <taxon>Sinanaerobacter</taxon>
    </lineage>
</organism>
<evidence type="ECO:0000256" key="1">
    <source>
        <dbReference type="SAM" id="Phobius"/>
    </source>
</evidence>
<dbReference type="Proteomes" id="UP000675664">
    <property type="component" value="Unassembled WGS sequence"/>
</dbReference>
<feature type="transmembrane region" description="Helical" evidence="1">
    <location>
        <begin position="91"/>
        <end position="112"/>
    </location>
</feature>
<comment type="caution">
    <text evidence="3">The sequence shown here is derived from an EMBL/GenBank/DDBJ whole genome shotgun (WGS) entry which is preliminary data.</text>
</comment>
<dbReference type="AlphaFoldDB" id="A0A8J8B5N5"/>
<gene>
    <name evidence="3" type="ORF">KCX82_21860</name>
</gene>
<dbReference type="EMBL" id="JAGSND010000031">
    <property type="protein sequence ID" value="MBR0600520.1"/>
    <property type="molecule type" value="Genomic_DNA"/>
</dbReference>
<evidence type="ECO:0000313" key="3">
    <source>
        <dbReference type="EMBL" id="MBR0600520.1"/>
    </source>
</evidence>
<feature type="transmembrane region" description="Helical" evidence="1">
    <location>
        <begin position="30"/>
        <end position="47"/>
    </location>
</feature>
<dbReference type="InterPro" id="IPR000045">
    <property type="entry name" value="Prepilin_IV_endopep_pep"/>
</dbReference>
<protein>
    <submittedName>
        <fullName evidence="3">Prepilin peptidase</fullName>
    </submittedName>
</protein>
<keyword evidence="1" id="KW-1133">Transmembrane helix</keyword>
<keyword evidence="1" id="KW-0812">Transmembrane</keyword>
<keyword evidence="4" id="KW-1185">Reference proteome</keyword>
<evidence type="ECO:0000259" key="2">
    <source>
        <dbReference type="Pfam" id="PF01478"/>
    </source>
</evidence>
<dbReference type="Pfam" id="PF01478">
    <property type="entry name" value="Peptidase_A24"/>
    <property type="match status" value="1"/>
</dbReference>
<evidence type="ECO:0000313" key="4">
    <source>
        <dbReference type="Proteomes" id="UP000675664"/>
    </source>
</evidence>
<name>A0A8J8B5N5_9FIRM</name>
<dbReference type="Gene3D" id="1.20.120.1220">
    <property type="match status" value="1"/>
</dbReference>
<dbReference type="GO" id="GO:0016020">
    <property type="term" value="C:membrane"/>
    <property type="evidence" value="ECO:0007669"/>
    <property type="project" value="InterPro"/>
</dbReference>
<proteinExistence type="predicted"/>
<feature type="transmembrane region" description="Helical" evidence="1">
    <location>
        <begin position="124"/>
        <end position="141"/>
    </location>
</feature>
<dbReference type="GO" id="GO:0004190">
    <property type="term" value="F:aspartic-type endopeptidase activity"/>
    <property type="evidence" value="ECO:0007669"/>
    <property type="project" value="InterPro"/>
</dbReference>
<dbReference type="RefSeq" id="WP_041700328.1">
    <property type="nucleotide sequence ID" value="NZ_JAGSND010000031.1"/>
</dbReference>
<reference evidence="3" key="1">
    <citation type="submission" date="2021-04" db="EMBL/GenBank/DDBJ databases">
        <title>Sinoanaerobacter chloroacetimidivorans sp. nov., an obligate anaerobic bacterium isolated from anaerobic sludge.</title>
        <authorList>
            <person name="Bao Y."/>
        </authorList>
    </citation>
    <scope>NUCLEOTIDE SEQUENCE</scope>
    <source>
        <strain evidence="3">BAD-6</strain>
    </source>
</reference>
<accession>A0A8J8B5N5</accession>